<feature type="transmembrane region" description="Helical" evidence="1">
    <location>
        <begin position="20"/>
        <end position="45"/>
    </location>
</feature>
<organism evidence="2 3">
    <name type="scientific">Protopolystoma xenopodis</name>
    <dbReference type="NCBI Taxonomy" id="117903"/>
    <lineage>
        <taxon>Eukaryota</taxon>
        <taxon>Metazoa</taxon>
        <taxon>Spiralia</taxon>
        <taxon>Lophotrochozoa</taxon>
        <taxon>Platyhelminthes</taxon>
        <taxon>Monogenea</taxon>
        <taxon>Polyopisthocotylea</taxon>
        <taxon>Polystomatidea</taxon>
        <taxon>Polystomatidae</taxon>
        <taxon>Protopolystoma</taxon>
    </lineage>
</organism>
<keyword evidence="1" id="KW-1133">Transmembrane helix</keyword>
<dbReference type="AlphaFoldDB" id="A0A448WNI3"/>
<dbReference type="Proteomes" id="UP000784294">
    <property type="component" value="Unassembled WGS sequence"/>
</dbReference>
<feature type="transmembrane region" description="Helical" evidence="1">
    <location>
        <begin position="65"/>
        <end position="88"/>
    </location>
</feature>
<keyword evidence="3" id="KW-1185">Reference proteome</keyword>
<accession>A0A448WNI3</accession>
<keyword evidence="1" id="KW-0472">Membrane</keyword>
<sequence length="223" mass="25672">MEGIAEDKLMALKRGIEVSWELITSAGSLIQTFGTFLITACWKILKRKNGLLFRRTFSQVRSAPYTSGSCGLMLLLLFVSTTLLALSAEGVGNYRRSKNKNKTNLFTDVYEVMKHRKPHNSIDFAAYKDWPASYLHYNPGFTRDFLIPGFNLSDFFTFYAHIMQENLSDVLPILNTETFLSKRLWFERVMLKRNETSSTTRSLLNAGKNSLMREYMKMKTTVK</sequence>
<proteinExistence type="predicted"/>
<dbReference type="EMBL" id="CAAALY010027929">
    <property type="protein sequence ID" value="VEL16298.1"/>
    <property type="molecule type" value="Genomic_DNA"/>
</dbReference>
<protein>
    <submittedName>
        <fullName evidence="2">Uncharacterized protein</fullName>
    </submittedName>
</protein>
<evidence type="ECO:0000256" key="1">
    <source>
        <dbReference type="SAM" id="Phobius"/>
    </source>
</evidence>
<gene>
    <name evidence="2" type="ORF">PXEA_LOCUS9738</name>
</gene>
<reference evidence="2" key="1">
    <citation type="submission" date="2018-11" db="EMBL/GenBank/DDBJ databases">
        <authorList>
            <consortium name="Pathogen Informatics"/>
        </authorList>
    </citation>
    <scope>NUCLEOTIDE SEQUENCE</scope>
</reference>
<keyword evidence="1" id="KW-0812">Transmembrane</keyword>
<name>A0A448WNI3_9PLAT</name>
<evidence type="ECO:0000313" key="3">
    <source>
        <dbReference type="Proteomes" id="UP000784294"/>
    </source>
</evidence>
<comment type="caution">
    <text evidence="2">The sequence shown here is derived from an EMBL/GenBank/DDBJ whole genome shotgun (WGS) entry which is preliminary data.</text>
</comment>
<evidence type="ECO:0000313" key="2">
    <source>
        <dbReference type="EMBL" id="VEL16298.1"/>
    </source>
</evidence>